<comment type="similarity">
    <text evidence="1">Belongs to the outer membrane factor (OMF) (TC 1.B.17) family.</text>
</comment>
<organism evidence="4 5">
    <name type="scientific">Actomonas aquatica</name>
    <dbReference type="NCBI Taxonomy" id="2866162"/>
    <lineage>
        <taxon>Bacteria</taxon>
        <taxon>Pseudomonadati</taxon>
        <taxon>Verrucomicrobiota</taxon>
        <taxon>Opitutia</taxon>
        <taxon>Opitutales</taxon>
        <taxon>Opitutaceae</taxon>
        <taxon>Actomonas</taxon>
    </lineage>
</organism>
<proteinExistence type="inferred from homology"/>
<dbReference type="Gene3D" id="1.20.1600.10">
    <property type="entry name" value="Outer membrane efflux proteins (OEP)"/>
    <property type="match status" value="1"/>
</dbReference>
<accession>A0ABZ1CER4</accession>
<feature type="signal peptide" evidence="3">
    <location>
        <begin position="1"/>
        <end position="21"/>
    </location>
</feature>
<sequence>MTLKHAVASGLATALTASVLAQVPLTERSALERALSANFDLQVEALTPQIAAQEILVEEAAFLPSAFAEANYEDNRKSQNSIDFAALQQRLFEEENVVMRGGVGGKLPWGTTYEVSLQMRELDNSVNRSGLPNALFSPEFDAFGGITLRQPLLRGFGKAANLANLRVARAQLLITERTREIMVNNKCVEVLNAFYDLAYAEANVAVKQSAVGVADQFLNETNRRRELGMLSPVDVSEANVRVSEANEELIQARDFLRERQLEMVRLLALPTSASGVTSLPTVDAVLLESAPVFSKAEFFPAALEARPDFQLARERVGQESIRQAAARNEALPQLDLHFSYGLYGLAGDYGDAIDRAYSADEPQWSGGLSVTVPLSRRDGRAKSQAAALRLRQAELRVDQLEERISIEIENAVSRLEVLGQRLATARESVRFAEEGLNLERARLENGQTSGFAVSELQRRLADSRTRELAARVDLTKAVTELHSVSGRLLAHHGIEVTRDDSAATHRGLNIMAPFDALMQ</sequence>
<protein>
    <submittedName>
        <fullName evidence="4">TolC family protein</fullName>
    </submittedName>
</protein>
<dbReference type="InterPro" id="IPR010131">
    <property type="entry name" value="MdtP/NodT-like"/>
</dbReference>
<name>A0ABZ1CER4_9BACT</name>
<feature type="chain" id="PRO_5046999580" evidence="3">
    <location>
        <begin position="22"/>
        <end position="519"/>
    </location>
</feature>
<evidence type="ECO:0000313" key="4">
    <source>
        <dbReference type="EMBL" id="WRQ89988.1"/>
    </source>
</evidence>
<evidence type="ECO:0000313" key="5">
    <source>
        <dbReference type="Proteomes" id="UP000738431"/>
    </source>
</evidence>
<dbReference type="Pfam" id="PF02321">
    <property type="entry name" value="OEP"/>
    <property type="match status" value="2"/>
</dbReference>
<keyword evidence="2" id="KW-0175">Coiled coil</keyword>
<dbReference type="Proteomes" id="UP000738431">
    <property type="component" value="Chromosome"/>
</dbReference>
<keyword evidence="5" id="KW-1185">Reference proteome</keyword>
<reference evidence="4 5" key="1">
    <citation type="submission" date="2021-08" db="EMBL/GenBank/DDBJ databases">
        <authorList>
            <person name="Zhang D."/>
            <person name="Zhang A."/>
            <person name="Wang L."/>
        </authorList>
    </citation>
    <scope>NUCLEOTIDE SEQUENCE [LARGE SCALE GENOMIC DNA]</scope>
    <source>
        <strain evidence="4 5">WL0086</strain>
    </source>
</reference>
<keyword evidence="3" id="KW-0732">Signal</keyword>
<dbReference type="PANTHER" id="PTHR30203">
    <property type="entry name" value="OUTER MEMBRANE CATION EFFLUX PROTEIN"/>
    <property type="match status" value="1"/>
</dbReference>
<dbReference type="RefSeq" id="WP_221032087.1">
    <property type="nucleotide sequence ID" value="NZ_CP139781.1"/>
</dbReference>
<evidence type="ECO:0000256" key="1">
    <source>
        <dbReference type="ARBA" id="ARBA00007613"/>
    </source>
</evidence>
<evidence type="ECO:0000256" key="3">
    <source>
        <dbReference type="SAM" id="SignalP"/>
    </source>
</evidence>
<reference evidence="4 5" key="2">
    <citation type="submission" date="2023-12" db="EMBL/GenBank/DDBJ databases">
        <title>Description of an unclassified Opitutus bacterium of Verrucomicrobiota.</title>
        <authorList>
            <person name="Zhang D.-F."/>
        </authorList>
    </citation>
    <scope>NUCLEOTIDE SEQUENCE [LARGE SCALE GENOMIC DNA]</scope>
    <source>
        <strain evidence="4 5">WL0086</strain>
    </source>
</reference>
<dbReference type="EMBL" id="CP139781">
    <property type="protein sequence ID" value="WRQ89988.1"/>
    <property type="molecule type" value="Genomic_DNA"/>
</dbReference>
<dbReference type="InterPro" id="IPR003423">
    <property type="entry name" value="OMP_efflux"/>
</dbReference>
<feature type="coiled-coil region" evidence="2">
    <location>
        <begin position="383"/>
        <end position="410"/>
    </location>
</feature>
<evidence type="ECO:0000256" key="2">
    <source>
        <dbReference type="SAM" id="Coils"/>
    </source>
</evidence>
<gene>
    <name evidence="4" type="ORF">K1X11_011265</name>
</gene>
<dbReference type="SUPFAM" id="SSF56954">
    <property type="entry name" value="Outer membrane efflux proteins (OEP)"/>
    <property type="match status" value="1"/>
</dbReference>